<dbReference type="SMART" id="SM00448">
    <property type="entry name" value="REC"/>
    <property type="match status" value="1"/>
</dbReference>
<dbReference type="InterPro" id="IPR009057">
    <property type="entry name" value="Homeodomain-like_sf"/>
</dbReference>
<dbReference type="PROSITE" id="PS01124">
    <property type="entry name" value="HTH_ARAC_FAMILY_2"/>
    <property type="match status" value="1"/>
</dbReference>
<dbReference type="InterPro" id="IPR018060">
    <property type="entry name" value="HTH_AraC"/>
</dbReference>
<comment type="caution">
    <text evidence="11">The sequence shown here is derived from an EMBL/GenBank/DDBJ whole genome shotgun (WGS) entry which is preliminary data.</text>
</comment>
<gene>
    <name evidence="11" type="ORF">F4V43_07625</name>
</gene>
<dbReference type="GO" id="GO:0003700">
    <property type="term" value="F:DNA-binding transcription factor activity"/>
    <property type="evidence" value="ECO:0007669"/>
    <property type="project" value="InterPro"/>
</dbReference>
<dbReference type="InterPro" id="IPR011006">
    <property type="entry name" value="CheY-like_superfamily"/>
</dbReference>
<dbReference type="RefSeq" id="WP_150457648.1">
    <property type="nucleotide sequence ID" value="NZ_VYKK01000008.1"/>
</dbReference>
<comment type="subcellular location">
    <subcellularLocation>
        <location evidence="1">Cytoplasm</location>
    </subcellularLocation>
</comment>
<evidence type="ECO:0000256" key="8">
    <source>
        <dbReference type="PROSITE-ProRule" id="PRU00169"/>
    </source>
</evidence>
<evidence type="ECO:0000313" key="12">
    <source>
        <dbReference type="Proteomes" id="UP000367750"/>
    </source>
</evidence>
<dbReference type="Gene3D" id="3.40.50.2300">
    <property type="match status" value="1"/>
</dbReference>
<dbReference type="GO" id="GO:0000160">
    <property type="term" value="P:phosphorelay signal transduction system"/>
    <property type="evidence" value="ECO:0007669"/>
    <property type="project" value="UniProtKB-KW"/>
</dbReference>
<evidence type="ECO:0000313" key="11">
    <source>
        <dbReference type="EMBL" id="KAA9005336.1"/>
    </source>
</evidence>
<reference evidence="11 12" key="1">
    <citation type="submission" date="2019-09" db="EMBL/GenBank/DDBJ databases">
        <title>Bacillus ochoae sp. nov., Paenibacillus whitsoniae sp. nov., Paenibacillus spiritus sp. nov. Isolated from the Mars Exploration Rover during spacecraft assembly.</title>
        <authorList>
            <person name="Seuylemezian A."/>
            <person name="Vaishampayan P."/>
        </authorList>
    </citation>
    <scope>NUCLEOTIDE SEQUENCE [LARGE SCALE GENOMIC DNA]</scope>
    <source>
        <strain evidence="11 12">MER_111</strain>
    </source>
</reference>
<organism evidence="11 12">
    <name type="scientific">Paenibacillus spiritus</name>
    <dbReference type="NCBI Taxonomy" id="2496557"/>
    <lineage>
        <taxon>Bacteria</taxon>
        <taxon>Bacillati</taxon>
        <taxon>Bacillota</taxon>
        <taxon>Bacilli</taxon>
        <taxon>Bacillales</taxon>
        <taxon>Paenibacillaceae</taxon>
        <taxon>Paenibacillus</taxon>
    </lineage>
</organism>
<keyword evidence="7" id="KW-0804">Transcription</keyword>
<dbReference type="OrthoDB" id="342399at2"/>
<feature type="domain" description="HTH araC/xylS-type" evidence="9">
    <location>
        <begin position="404"/>
        <end position="502"/>
    </location>
</feature>
<dbReference type="GO" id="GO:0005737">
    <property type="term" value="C:cytoplasm"/>
    <property type="evidence" value="ECO:0007669"/>
    <property type="project" value="UniProtKB-SubCell"/>
</dbReference>
<keyword evidence="12" id="KW-1185">Reference proteome</keyword>
<proteinExistence type="predicted"/>
<dbReference type="PANTHER" id="PTHR42713">
    <property type="entry name" value="HISTIDINE KINASE-RELATED"/>
    <property type="match status" value="1"/>
</dbReference>
<dbReference type="Gene3D" id="1.10.10.60">
    <property type="entry name" value="Homeodomain-like"/>
    <property type="match status" value="2"/>
</dbReference>
<dbReference type="EMBL" id="VYKK01000008">
    <property type="protein sequence ID" value="KAA9005336.1"/>
    <property type="molecule type" value="Genomic_DNA"/>
</dbReference>
<dbReference type="PANTHER" id="PTHR42713:SF3">
    <property type="entry name" value="TRANSCRIPTIONAL REGULATORY PROTEIN HPTR"/>
    <property type="match status" value="1"/>
</dbReference>
<feature type="modified residue" description="4-aspartylphosphate" evidence="8">
    <location>
        <position position="57"/>
    </location>
</feature>
<dbReference type="GO" id="GO:0043565">
    <property type="term" value="F:sequence-specific DNA binding"/>
    <property type="evidence" value="ECO:0007669"/>
    <property type="project" value="InterPro"/>
</dbReference>
<evidence type="ECO:0000256" key="5">
    <source>
        <dbReference type="ARBA" id="ARBA00023015"/>
    </source>
</evidence>
<evidence type="ECO:0000259" key="9">
    <source>
        <dbReference type="PROSITE" id="PS01124"/>
    </source>
</evidence>
<feature type="domain" description="Response regulatory" evidence="10">
    <location>
        <begin position="5"/>
        <end position="123"/>
    </location>
</feature>
<keyword evidence="3 8" id="KW-0597">Phosphoprotein</keyword>
<dbReference type="SUPFAM" id="SSF52172">
    <property type="entry name" value="CheY-like"/>
    <property type="match status" value="1"/>
</dbReference>
<dbReference type="InterPro" id="IPR051552">
    <property type="entry name" value="HptR"/>
</dbReference>
<evidence type="ECO:0000256" key="6">
    <source>
        <dbReference type="ARBA" id="ARBA00023125"/>
    </source>
</evidence>
<dbReference type="Pfam" id="PF12833">
    <property type="entry name" value="HTH_18"/>
    <property type="match status" value="1"/>
</dbReference>
<dbReference type="PROSITE" id="PS50110">
    <property type="entry name" value="RESPONSE_REGULATORY"/>
    <property type="match status" value="1"/>
</dbReference>
<evidence type="ECO:0000256" key="4">
    <source>
        <dbReference type="ARBA" id="ARBA00023012"/>
    </source>
</evidence>
<evidence type="ECO:0000256" key="2">
    <source>
        <dbReference type="ARBA" id="ARBA00022490"/>
    </source>
</evidence>
<keyword evidence="4" id="KW-0902">Two-component regulatory system</keyword>
<sequence length="507" mass="57914">MAMYKVVLADDELMALEGLRLMADWEEEGFEICGMCENGEEALSRILDCRPDLVITDIRMPGMDGLELISRVREAGVCDPLFVILSGYGDFDYARTALRHGVRSYLLKPVMEPEWEATLAKVQRELNERSLRKQQQSRMNELLLSAAIAGSLRGESLEAADKEAAALDRIDEQTPGWRYIHLEGVTEADMQWCRSLELPAGTWFIELYANQAGLASADPDQAGPLARRIHAGLRSRGSRRPVTVGPQVRSWRELAASYAGAADTALRFFFHTDLDGPVDYAQSIPPSFSYDLGSFGIADELMAHVECLREEEAGERMRRLFDRFREERTAPEVVYMVGINLVLRSLEALREMGDSSDLGRDFIALVRSEPKSLHALEESLHAFLLQVMRRIRDHREQDSRHPLTQIERYLQQHFREPLTVKELGEQFFIHPVYLGQAFIKKNGISLLEYVHDLRIEEAKKRLGESEETIRLIAEETGYQHYHHFLKEFEKRTGMKPAAYRQLQQSKG</sequence>
<evidence type="ECO:0000259" key="10">
    <source>
        <dbReference type="PROSITE" id="PS50110"/>
    </source>
</evidence>
<keyword evidence="2" id="KW-0963">Cytoplasm</keyword>
<dbReference type="Pfam" id="PF00072">
    <property type="entry name" value="Response_reg"/>
    <property type="match status" value="1"/>
</dbReference>
<dbReference type="InterPro" id="IPR001789">
    <property type="entry name" value="Sig_transdc_resp-reg_receiver"/>
</dbReference>
<evidence type="ECO:0000256" key="7">
    <source>
        <dbReference type="ARBA" id="ARBA00023163"/>
    </source>
</evidence>
<accession>A0A5J5GB53</accession>
<dbReference type="CDD" id="cd17536">
    <property type="entry name" value="REC_YesN-like"/>
    <property type="match status" value="1"/>
</dbReference>
<evidence type="ECO:0000256" key="1">
    <source>
        <dbReference type="ARBA" id="ARBA00004496"/>
    </source>
</evidence>
<dbReference type="Proteomes" id="UP000367750">
    <property type="component" value="Unassembled WGS sequence"/>
</dbReference>
<keyword evidence="6" id="KW-0238">DNA-binding</keyword>
<name>A0A5J5GB53_9BACL</name>
<dbReference type="AlphaFoldDB" id="A0A5J5GB53"/>
<dbReference type="SMART" id="SM00342">
    <property type="entry name" value="HTH_ARAC"/>
    <property type="match status" value="1"/>
</dbReference>
<evidence type="ECO:0000256" key="3">
    <source>
        <dbReference type="ARBA" id="ARBA00022553"/>
    </source>
</evidence>
<protein>
    <submittedName>
        <fullName evidence="11">Response regulator</fullName>
    </submittedName>
</protein>
<dbReference type="SUPFAM" id="SSF46689">
    <property type="entry name" value="Homeodomain-like"/>
    <property type="match status" value="1"/>
</dbReference>
<keyword evidence="5" id="KW-0805">Transcription regulation</keyword>